<dbReference type="Proteomes" id="UP000595498">
    <property type="component" value="Chromosome"/>
</dbReference>
<gene>
    <name evidence="1" type="ORF">I6I98_17870</name>
</gene>
<evidence type="ECO:0000313" key="1">
    <source>
        <dbReference type="EMBL" id="QQT52129.1"/>
    </source>
</evidence>
<sequence length="201" mass="23793">MEGNRVIFLIACLFFISCYCIGQPSVRKIITQDGKAYLRIWYAKGSDTVFFNAIDGYKNNLEDREKLQLINCLLKFEGDTTRHPGRGFPIYYATDERAVRFSPRSKYYTVEISALYFIDRIAYGVYTDYYSPAPVLYDNEEQVEINNCPEKIKIVFESYKKWFQECMRSGKIPKYFPFNDGRYVWIYGKKSRFSKNEELIE</sequence>
<dbReference type="PROSITE" id="PS51257">
    <property type="entry name" value="PROKAR_LIPOPROTEIN"/>
    <property type="match status" value="1"/>
</dbReference>
<name>A0ABX7CJ57_SPHMU</name>
<keyword evidence="2" id="KW-1185">Reference proteome</keyword>
<evidence type="ECO:0008006" key="3">
    <source>
        <dbReference type="Google" id="ProtNLM"/>
    </source>
</evidence>
<protein>
    <recommendedName>
        <fullName evidence="3">DUF2931 family protein</fullName>
    </recommendedName>
</protein>
<dbReference type="EMBL" id="CP068224">
    <property type="protein sequence ID" value="QQT52129.1"/>
    <property type="molecule type" value="Genomic_DNA"/>
</dbReference>
<organism evidence="1 2">
    <name type="scientific">Sphingobacterium multivorum</name>
    <dbReference type="NCBI Taxonomy" id="28454"/>
    <lineage>
        <taxon>Bacteria</taxon>
        <taxon>Pseudomonadati</taxon>
        <taxon>Bacteroidota</taxon>
        <taxon>Sphingobacteriia</taxon>
        <taxon>Sphingobacteriales</taxon>
        <taxon>Sphingobacteriaceae</taxon>
        <taxon>Sphingobacterium</taxon>
    </lineage>
</organism>
<proteinExistence type="predicted"/>
<reference evidence="1 2" key="1">
    <citation type="submission" date="2021-01" db="EMBL/GenBank/DDBJ databases">
        <title>FDA dAtabase for Regulatory Grade micrObial Sequences (FDA-ARGOS): Supporting development and validation of Infectious Disease Dx tests.</title>
        <authorList>
            <person name="Sproer C."/>
            <person name="Gronow S."/>
            <person name="Severitt S."/>
            <person name="Schroder I."/>
            <person name="Tallon L."/>
            <person name="Sadzewicz L."/>
            <person name="Zhao X."/>
            <person name="Boylan J."/>
            <person name="Ott S."/>
            <person name="Bowen H."/>
            <person name="Vavikolanu K."/>
            <person name="Mehta A."/>
            <person name="Aluvathingal J."/>
            <person name="Nadendla S."/>
            <person name="Lowell S."/>
            <person name="Myers T."/>
            <person name="Yan Y."/>
            <person name="Sichtig H."/>
        </authorList>
    </citation>
    <scope>NUCLEOTIDE SEQUENCE [LARGE SCALE GENOMIC DNA]</scope>
    <source>
        <strain evidence="1 2">FDAARGOS_1141</strain>
    </source>
</reference>
<accession>A0ABX7CJ57</accession>
<evidence type="ECO:0000313" key="2">
    <source>
        <dbReference type="Proteomes" id="UP000595498"/>
    </source>
</evidence>